<dbReference type="Proteomes" id="UP000033072">
    <property type="component" value="Chromosome"/>
</dbReference>
<proteinExistence type="predicted"/>
<dbReference type="SUPFAM" id="SSF53756">
    <property type="entry name" value="UDP-Glycosyltransferase/glycogen phosphorylase"/>
    <property type="match status" value="1"/>
</dbReference>
<keyword evidence="2" id="KW-0413">Isomerase</keyword>
<dbReference type="RefSeq" id="WP_048125125.1">
    <property type="nucleotide sequence ID" value="NZ_CP009515.1"/>
</dbReference>
<dbReference type="InterPro" id="IPR003331">
    <property type="entry name" value="UDP_GlcNAc_Epimerase_2_dom"/>
</dbReference>
<accession>A0A0E3S0W3</accession>
<dbReference type="Gene3D" id="3.40.50.2000">
    <property type="entry name" value="Glycogen Phosphorylase B"/>
    <property type="match status" value="2"/>
</dbReference>
<dbReference type="CDD" id="cd03786">
    <property type="entry name" value="GTB_UDP-GlcNAc_2-Epimerase"/>
    <property type="match status" value="1"/>
</dbReference>
<keyword evidence="3" id="KW-1185">Reference proteome</keyword>
<dbReference type="NCBIfam" id="TIGR00236">
    <property type="entry name" value="wecB"/>
    <property type="match status" value="1"/>
</dbReference>
<name>A0A0E3S0W3_9EURY</name>
<evidence type="ECO:0000313" key="2">
    <source>
        <dbReference type="EMBL" id="AKB74294.1"/>
    </source>
</evidence>
<dbReference type="GO" id="GO:0008761">
    <property type="term" value="F:UDP-N-acetylglucosamine 2-epimerase activity"/>
    <property type="evidence" value="ECO:0007669"/>
    <property type="project" value="UniProtKB-EC"/>
</dbReference>
<dbReference type="PANTHER" id="PTHR43174">
    <property type="entry name" value="UDP-N-ACETYLGLUCOSAMINE 2-EPIMERASE"/>
    <property type="match status" value="1"/>
</dbReference>
<evidence type="ECO:0000313" key="3">
    <source>
        <dbReference type="Proteomes" id="UP000033072"/>
    </source>
</evidence>
<reference evidence="2 3" key="1">
    <citation type="submission" date="2014-07" db="EMBL/GenBank/DDBJ databases">
        <title>Methanogenic archaea and the global carbon cycle.</title>
        <authorList>
            <person name="Henriksen J.R."/>
            <person name="Luke J."/>
            <person name="Reinhart S."/>
            <person name="Benedict M.N."/>
            <person name="Youngblut N.D."/>
            <person name="Metcalf M.E."/>
            <person name="Whitaker R.J."/>
            <person name="Metcalf W.W."/>
        </authorList>
    </citation>
    <scope>NUCLEOTIDE SEQUENCE [LARGE SCALE GENOMIC DNA]</scope>
    <source>
        <strain evidence="2 3">Z-7289</strain>
    </source>
</reference>
<protein>
    <submittedName>
        <fullName evidence="2">UDP-N-acetylglucosamine 2-epimerase</fullName>
        <ecNumber evidence="2">5.1.3.14</ecNumber>
    </submittedName>
</protein>
<dbReference type="InterPro" id="IPR029767">
    <property type="entry name" value="WecB-like"/>
</dbReference>
<dbReference type="PANTHER" id="PTHR43174:SF1">
    <property type="entry name" value="UDP-N-ACETYLGLUCOSAMINE 2-EPIMERASE"/>
    <property type="match status" value="1"/>
</dbReference>
<evidence type="ECO:0000259" key="1">
    <source>
        <dbReference type="Pfam" id="PF02350"/>
    </source>
</evidence>
<dbReference type="EMBL" id="CP009515">
    <property type="protein sequence ID" value="AKB74294.1"/>
    <property type="molecule type" value="Genomic_DNA"/>
</dbReference>
<dbReference type="KEGG" id="mls:MSLAZ_1033"/>
<dbReference type="EC" id="5.1.3.14" evidence="2"/>
<dbReference type="GeneID" id="24805754"/>
<dbReference type="PATRIC" id="fig|1434111.4.peg.1321"/>
<sequence length="374" mass="41874">MKIASVVGVRPQFVKASVVSRELRKNNEECLIHTGQHYDYEMNKIFFEELCIPEPNYYLGVGSGSHGQQTGEMLKKLEEVLMIEKPDLVLTYGDTNSTLAGALAAAKLGIKNAHVESGLRSFDRSMPEEINRILTDHCSDILFCPTQNAVDNLGEEGITKNVYLTGDVMVDSLLLNKEIAETQSSILNELNLKDKDYLVATIHRANNTDNIENLKNIIEAFQELNEKIIFPVHPRTEKLLKNYGLYDSLSSSVTLIKPLGFLDFIKLMNHAKMILTDSGGVQKEAYILKVPCVTLRENTEWTETVKDGWNVLVGSNKEKILEVVNEFTPSIQEHQNRFGDGSASSRIAATINALFDLPETSTKMPPVFPIRQLD</sequence>
<dbReference type="AlphaFoldDB" id="A0A0E3S0W3"/>
<feature type="domain" description="UDP-N-acetylglucosamine 2-epimerase" evidence="1">
    <location>
        <begin position="23"/>
        <end position="351"/>
    </location>
</feature>
<dbReference type="OrthoDB" id="7018at2157"/>
<dbReference type="STRING" id="1434111.MSLAZ_1033"/>
<dbReference type="HOGENOM" id="CLU_041674_0_1_2"/>
<organism evidence="2 3">
    <name type="scientific">Methanosarcina lacustris Z-7289</name>
    <dbReference type="NCBI Taxonomy" id="1434111"/>
    <lineage>
        <taxon>Archaea</taxon>
        <taxon>Methanobacteriati</taxon>
        <taxon>Methanobacteriota</taxon>
        <taxon>Stenosarchaea group</taxon>
        <taxon>Methanomicrobia</taxon>
        <taxon>Methanosarcinales</taxon>
        <taxon>Methanosarcinaceae</taxon>
        <taxon>Methanosarcina</taxon>
    </lineage>
</organism>
<gene>
    <name evidence="2" type="ORF">MSLAZ_1033</name>
</gene>
<dbReference type="Pfam" id="PF02350">
    <property type="entry name" value="Epimerase_2"/>
    <property type="match status" value="1"/>
</dbReference>